<dbReference type="GO" id="GO:0019748">
    <property type="term" value="P:secondary metabolic process"/>
    <property type="evidence" value="ECO:0007669"/>
    <property type="project" value="TreeGrafter"/>
</dbReference>
<dbReference type="InterPro" id="IPR006680">
    <property type="entry name" value="Amidohydro-rel"/>
</dbReference>
<evidence type="ECO:0000259" key="2">
    <source>
        <dbReference type="Pfam" id="PF04909"/>
    </source>
</evidence>
<dbReference type="OrthoDB" id="8673349at2"/>
<gene>
    <name evidence="3" type="ORF">ETD83_25995</name>
</gene>
<dbReference type="EMBL" id="VCKW01000151">
    <property type="protein sequence ID" value="TMQ93105.1"/>
    <property type="molecule type" value="Genomic_DNA"/>
</dbReference>
<dbReference type="Gene3D" id="3.20.20.140">
    <property type="entry name" value="Metal-dependent hydrolases"/>
    <property type="match status" value="1"/>
</dbReference>
<dbReference type="InterPro" id="IPR032465">
    <property type="entry name" value="ACMSD"/>
</dbReference>
<comment type="caution">
    <text evidence="3">The sequence shown here is derived from an EMBL/GenBank/DDBJ whole genome shotgun (WGS) entry which is preliminary data.</text>
</comment>
<protein>
    <submittedName>
        <fullName evidence="3">Amidohydrolase</fullName>
    </submittedName>
</protein>
<evidence type="ECO:0000256" key="1">
    <source>
        <dbReference type="ARBA" id="ARBA00023239"/>
    </source>
</evidence>
<dbReference type="Proteomes" id="UP000309174">
    <property type="component" value="Unassembled WGS sequence"/>
</dbReference>
<dbReference type="GO" id="GO:0016831">
    <property type="term" value="F:carboxy-lyase activity"/>
    <property type="evidence" value="ECO:0007669"/>
    <property type="project" value="InterPro"/>
</dbReference>
<feature type="domain" description="Amidohydrolase-related" evidence="2">
    <location>
        <begin position="118"/>
        <end position="400"/>
    </location>
</feature>
<dbReference type="InterPro" id="IPR032466">
    <property type="entry name" value="Metal_Hydrolase"/>
</dbReference>
<keyword evidence="3" id="KW-0378">Hydrolase</keyword>
<organism evidence="3 4">
    <name type="scientific">Actinomadura soli</name>
    <dbReference type="NCBI Taxonomy" id="2508997"/>
    <lineage>
        <taxon>Bacteria</taxon>
        <taxon>Bacillati</taxon>
        <taxon>Actinomycetota</taxon>
        <taxon>Actinomycetes</taxon>
        <taxon>Streptosporangiales</taxon>
        <taxon>Thermomonosporaceae</taxon>
        <taxon>Actinomadura</taxon>
    </lineage>
</organism>
<dbReference type="GO" id="GO:0016787">
    <property type="term" value="F:hydrolase activity"/>
    <property type="evidence" value="ECO:0007669"/>
    <property type="project" value="UniProtKB-KW"/>
</dbReference>
<dbReference type="Pfam" id="PF04909">
    <property type="entry name" value="Amidohydro_2"/>
    <property type="match status" value="1"/>
</dbReference>
<proteinExistence type="predicted"/>
<reference evidence="3 4" key="1">
    <citation type="submission" date="2019-05" db="EMBL/GenBank/DDBJ databases">
        <title>Draft genome sequence of Actinomadura sp. 14C53.</title>
        <authorList>
            <person name="Saricaoglu S."/>
            <person name="Isik K."/>
        </authorList>
    </citation>
    <scope>NUCLEOTIDE SEQUENCE [LARGE SCALE GENOMIC DNA]</scope>
    <source>
        <strain evidence="3 4">14C53</strain>
    </source>
</reference>
<sequence>MTTDPRVKTLTPQFDRFTDTREMLDHARQQSVEFGLDDYFVVDVDSHREPNAHWREVLEFMENPVMRSNSLATLDARGTMMYVPYPAPGGSGVSSQSMFGRVPHQDPQAEAVEGVTRHRDIELSRRAMDAIGIDVQVIFPTSLLGLGMSPLAEGEAQAAYAYNRWMIEAFCAEEPRIKFMPYLPLRSPEMALRIVREFAGRPGVVGFLVTSIRYSPVHDNQFMRLYAEIEETGLPLAFHAGPTWDDDWMKTMNRFISVHALSFVHCNMVHLTNWIINGLPERFPRLKVVWVESGVAWVPFMMQRLDHEYLKRTSEAPLLTRLPSEYMREMYYTSQPMECDDHDLLEATMNAINAETQLLYASDWPHWDFDLPSSILGIRFLDAKAKRNILGLNAARLFNLAEGPGVA</sequence>
<keyword evidence="1" id="KW-0456">Lyase</keyword>
<evidence type="ECO:0000313" key="4">
    <source>
        <dbReference type="Proteomes" id="UP000309174"/>
    </source>
</evidence>
<dbReference type="PANTHER" id="PTHR21240">
    <property type="entry name" value="2-AMINO-3-CARBOXYLMUCONATE-6-SEMIALDEHYDE DECARBOXYLASE"/>
    <property type="match status" value="1"/>
</dbReference>
<dbReference type="PANTHER" id="PTHR21240:SF28">
    <property type="entry name" value="ISO-OROTATE DECARBOXYLASE (EUROFUNG)"/>
    <property type="match status" value="1"/>
</dbReference>
<name>A0A5C4J8E4_9ACTN</name>
<evidence type="ECO:0000313" key="3">
    <source>
        <dbReference type="EMBL" id="TMQ93105.1"/>
    </source>
</evidence>
<dbReference type="RefSeq" id="WP_138647825.1">
    <property type="nucleotide sequence ID" value="NZ_VCKW01000151.1"/>
</dbReference>
<accession>A0A5C4J8E4</accession>
<dbReference type="AlphaFoldDB" id="A0A5C4J8E4"/>
<keyword evidence="4" id="KW-1185">Reference proteome</keyword>
<dbReference type="SUPFAM" id="SSF51556">
    <property type="entry name" value="Metallo-dependent hydrolases"/>
    <property type="match status" value="1"/>
</dbReference>
<dbReference type="GO" id="GO:0005737">
    <property type="term" value="C:cytoplasm"/>
    <property type="evidence" value="ECO:0007669"/>
    <property type="project" value="TreeGrafter"/>
</dbReference>